<protein>
    <submittedName>
        <fullName evidence="2">Helix-turn-helix domain-containing protein</fullName>
    </submittedName>
</protein>
<dbReference type="RefSeq" id="WP_220288363.1">
    <property type="nucleotide sequence ID" value="NZ_JAEUAX010000006.1"/>
</dbReference>
<dbReference type="Gene3D" id="1.10.260.40">
    <property type="entry name" value="lambda repressor-like DNA-binding domains"/>
    <property type="match status" value="1"/>
</dbReference>
<dbReference type="CDD" id="cd00093">
    <property type="entry name" value="HTH_XRE"/>
    <property type="match status" value="1"/>
</dbReference>
<dbReference type="EMBL" id="JAEUAX010000006">
    <property type="protein sequence ID" value="MBW9110705.1"/>
    <property type="molecule type" value="Genomic_DNA"/>
</dbReference>
<evidence type="ECO:0000313" key="2">
    <source>
        <dbReference type="EMBL" id="MBW9110705.1"/>
    </source>
</evidence>
<proteinExistence type="predicted"/>
<evidence type="ECO:0000313" key="3">
    <source>
        <dbReference type="Proteomes" id="UP000777440"/>
    </source>
</evidence>
<dbReference type="SUPFAM" id="SSF47413">
    <property type="entry name" value="lambda repressor-like DNA-binding domains"/>
    <property type="match status" value="1"/>
</dbReference>
<keyword evidence="3" id="KW-1185">Reference proteome</keyword>
<reference evidence="2 3" key="1">
    <citation type="journal article" date="2021" name="MBio">
        <title>Poor Competitiveness of Bradyrhizobium in Pigeon Pea Root Colonization in Indian Soils.</title>
        <authorList>
            <person name="Chalasani D."/>
            <person name="Basu A."/>
            <person name="Pullabhotla S.V.S.R.N."/>
            <person name="Jorrin B."/>
            <person name="Neal A.L."/>
            <person name="Poole P.S."/>
            <person name="Podile A.R."/>
            <person name="Tkacz A."/>
        </authorList>
    </citation>
    <scope>NUCLEOTIDE SEQUENCE [LARGE SCALE GENOMIC DNA]</scope>
    <source>
        <strain evidence="2 3">HU12</strain>
    </source>
</reference>
<dbReference type="PANTHER" id="PTHR35010:SF2">
    <property type="entry name" value="BLL4672 PROTEIN"/>
    <property type="match status" value="1"/>
</dbReference>
<organism evidence="2 3">
    <name type="scientific">Microbacterium ureisolvens</name>
    <dbReference type="NCBI Taxonomy" id="2781186"/>
    <lineage>
        <taxon>Bacteria</taxon>
        <taxon>Bacillati</taxon>
        <taxon>Actinomycetota</taxon>
        <taxon>Actinomycetes</taxon>
        <taxon>Micrococcales</taxon>
        <taxon>Microbacteriaceae</taxon>
        <taxon>Microbacterium</taxon>
    </lineage>
</organism>
<dbReference type="Gene3D" id="3.30.450.180">
    <property type="match status" value="1"/>
</dbReference>
<feature type="domain" description="HTH cro/C1-type" evidence="1">
    <location>
        <begin position="36"/>
        <end position="83"/>
    </location>
</feature>
<dbReference type="Proteomes" id="UP000777440">
    <property type="component" value="Unassembled WGS sequence"/>
</dbReference>
<accession>A0ABS7I1J5</accession>
<sequence length="272" mass="29578">MSRHLIALGEYLRARRDVTAPEDAGLPREAGRRVPGLRRDEVAMLAGISPEYYLRLEQGRGARPSDQVLNAIARALLLDQESRLYLFRLATGSPPPAAPVADRVAEQIARVLSRWTHTPAYMSDPHRDIVAANPMAAAFGHGGLSAGSNQVVNLFNDRMKATLVEWESMTRSAVATLRRDAHPDSPRLREIVDELSSDPDFVRIWARHDVSGPEDAVFHIAVDGLGEIAVEGQNFGVRSLPGYQLTVMAAPPGSITEAVFSRMSTALTAAPA</sequence>
<dbReference type="InterPro" id="IPR041413">
    <property type="entry name" value="MLTR_LBD"/>
</dbReference>
<dbReference type="PANTHER" id="PTHR35010">
    <property type="entry name" value="BLL4672 PROTEIN-RELATED"/>
    <property type="match status" value="1"/>
</dbReference>
<name>A0ABS7I1J5_9MICO</name>
<dbReference type="Pfam" id="PF17765">
    <property type="entry name" value="MLTR_LBD"/>
    <property type="match status" value="1"/>
</dbReference>
<dbReference type="InterPro" id="IPR010982">
    <property type="entry name" value="Lambda_DNA-bd_dom_sf"/>
</dbReference>
<evidence type="ECO:0000259" key="1">
    <source>
        <dbReference type="PROSITE" id="PS50943"/>
    </source>
</evidence>
<dbReference type="PROSITE" id="PS50943">
    <property type="entry name" value="HTH_CROC1"/>
    <property type="match status" value="1"/>
</dbReference>
<dbReference type="InterPro" id="IPR001387">
    <property type="entry name" value="Cro/C1-type_HTH"/>
</dbReference>
<gene>
    <name evidence="2" type="ORF">JNB61_13065</name>
</gene>
<dbReference type="Pfam" id="PF13560">
    <property type="entry name" value="HTH_31"/>
    <property type="match status" value="1"/>
</dbReference>
<comment type="caution">
    <text evidence="2">The sequence shown here is derived from an EMBL/GenBank/DDBJ whole genome shotgun (WGS) entry which is preliminary data.</text>
</comment>